<dbReference type="RefSeq" id="WP_217856810.1">
    <property type="nucleotide sequence ID" value="NZ_JAHSTV010000005.1"/>
</dbReference>
<reference evidence="1" key="1">
    <citation type="submission" date="2021-06" db="EMBL/GenBank/DDBJ databases">
        <title>Updating the genus Pseudomonas: Description of 43 new species and partition of the Pseudomonas putida group.</title>
        <authorList>
            <person name="Girard L."/>
            <person name="Lood C."/>
            <person name="Vandamme P."/>
            <person name="Rokni-Zadeh H."/>
            <person name="Van Noort V."/>
            <person name="Hofte M."/>
            <person name="Lavigne R."/>
            <person name="De Mot R."/>
        </authorList>
    </citation>
    <scope>NUCLEOTIDE SEQUENCE</scope>
    <source>
        <strain evidence="1">SWRI79</strain>
    </source>
</reference>
<protein>
    <submittedName>
        <fullName evidence="1">Uncharacterized protein</fullName>
    </submittedName>
</protein>
<sequence>MPAQFMPHQKNAQDLHTVALLKSGRYSLAVAANSATGFGDPSYLAHRRPDRQQALFLCSPFRVMAAVRGIPSGMPGSKFPVRQPAHSCHPKSFGDDQWQLQIKLGALPMHALNPSKNRAAAHRAMALAALHANSSLATRLARYNAHMAKARALESEGGAQ</sequence>
<proteinExistence type="predicted"/>
<dbReference type="EMBL" id="JAHSTV010000005">
    <property type="protein sequence ID" value="MBV4464344.1"/>
    <property type="molecule type" value="Genomic_DNA"/>
</dbReference>
<keyword evidence="2" id="KW-1185">Reference proteome</keyword>
<accession>A0ABS6PVV0</accession>
<evidence type="ECO:0000313" key="2">
    <source>
        <dbReference type="Proteomes" id="UP000886900"/>
    </source>
</evidence>
<dbReference type="Proteomes" id="UP000886900">
    <property type="component" value="Unassembled WGS sequence"/>
</dbReference>
<evidence type="ECO:0000313" key="1">
    <source>
        <dbReference type="EMBL" id="MBV4464344.1"/>
    </source>
</evidence>
<comment type="caution">
    <text evidence="1">The sequence shown here is derived from an EMBL/GenBank/DDBJ whole genome shotgun (WGS) entry which is preliminary data.</text>
</comment>
<organism evidence="1 2">
    <name type="scientific">Pseudomonas farris</name>
    <dbReference type="NCBI Taxonomy" id="2841207"/>
    <lineage>
        <taxon>Bacteria</taxon>
        <taxon>Pseudomonadati</taxon>
        <taxon>Pseudomonadota</taxon>
        <taxon>Gammaproteobacteria</taxon>
        <taxon>Pseudomonadales</taxon>
        <taxon>Pseudomonadaceae</taxon>
        <taxon>Pseudomonas</taxon>
    </lineage>
</organism>
<gene>
    <name evidence="1" type="ORF">KVG95_13520</name>
</gene>
<name>A0ABS6PVV0_9PSED</name>